<dbReference type="EMBL" id="JAQRFN010000010">
    <property type="protein sequence ID" value="MDC9597166.1"/>
    <property type="molecule type" value="Genomic_DNA"/>
</dbReference>
<dbReference type="Pfam" id="PF13942">
    <property type="entry name" value="Lipoprotein_20"/>
    <property type="match status" value="1"/>
</dbReference>
<keyword evidence="1" id="KW-0175">Coiled coil</keyword>
<feature type="compositionally biased region" description="Low complexity" evidence="2">
    <location>
        <begin position="249"/>
        <end position="265"/>
    </location>
</feature>
<evidence type="ECO:0000313" key="4">
    <source>
        <dbReference type="Proteomes" id="UP001220225"/>
    </source>
</evidence>
<organism evidence="3 4">
    <name type="scientific">Xenorhabdus anantnagensis</name>
    <dbReference type="NCBI Taxonomy" id="3025875"/>
    <lineage>
        <taxon>Bacteria</taxon>
        <taxon>Pseudomonadati</taxon>
        <taxon>Pseudomonadota</taxon>
        <taxon>Gammaproteobacteria</taxon>
        <taxon>Enterobacterales</taxon>
        <taxon>Morganellaceae</taxon>
        <taxon>Xenorhabdus</taxon>
    </lineage>
</organism>
<gene>
    <name evidence="3" type="primary">qseG</name>
    <name evidence="3" type="ORF">PSI14_09920</name>
</gene>
<comment type="caution">
    <text evidence="3">The sequence shown here is derived from an EMBL/GenBank/DDBJ whole genome shotgun (WGS) entry which is preliminary data.</text>
</comment>
<name>A0ABT5LRW0_9GAMM</name>
<dbReference type="NCBIfam" id="NF007997">
    <property type="entry name" value="PRK10722.1"/>
    <property type="match status" value="1"/>
</dbReference>
<dbReference type="InterPro" id="IPR025262">
    <property type="entry name" value="QseG"/>
</dbReference>
<protein>
    <submittedName>
        <fullName evidence="3">Two-component system QseEF-associated lipoprotein QseG</fullName>
    </submittedName>
</protein>
<evidence type="ECO:0000313" key="3">
    <source>
        <dbReference type="EMBL" id="MDC9597166.1"/>
    </source>
</evidence>
<evidence type="ECO:0000256" key="2">
    <source>
        <dbReference type="SAM" id="MobiDB-lite"/>
    </source>
</evidence>
<proteinExistence type="predicted"/>
<dbReference type="RefSeq" id="WP_273575742.1">
    <property type="nucleotide sequence ID" value="NZ_JAQRFN010000010.1"/>
</dbReference>
<feature type="region of interest" description="Disordered" evidence="2">
    <location>
        <begin position="249"/>
        <end position="295"/>
    </location>
</feature>
<feature type="coiled-coil region" evidence="1">
    <location>
        <begin position="184"/>
        <end position="218"/>
    </location>
</feature>
<dbReference type="Proteomes" id="UP001220225">
    <property type="component" value="Unassembled WGS sequence"/>
</dbReference>
<accession>A0ABT5LRW0</accession>
<evidence type="ECO:0000256" key="1">
    <source>
        <dbReference type="SAM" id="Coils"/>
    </source>
</evidence>
<keyword evidence="4" id="KW-1185">Reference proteome</keyword>
<feature type="compositionally biased region" description="Basic and acidic residues" evidence="2">
    <location>
        <begin position="282"/>
        <end position="295"/>
    </location>
</feature>
<keyword evidence="3" id="KW-0449">Lipoprotein</keyword>
<reference evidence="3 4" key="1">
    <citation type="submission" date="2023-02" db="EMBL/GenBank/DDBJ databases">
        <title>Entomopathogenic bacteria.</title>
        <authorList>
            <person name="Machado R.A."/>
        </authorList>
    </citation>
    <scope>NUCLEOTIDE SEQUENCE [LARGE SCALE GENOMIC DNA]</scope>
    <source>
        <strain evidence="3 4">XENO-2</strain>
    </source>
</reference>
<sequence length="295" mass="33244">MYNRFTYRFMTEMQPILAYVSTLRFRAMLLLFVPCLLAGCVGTSGSGNLATITQSIRPEQSVTDYRLKDCHLIWDITKPSAMGNGLYWLRFIDCTDRLSAAEAREMEGRLTPVTPTDWHQVFKQSILMGRATSGLPERKRIVENFNQYSAQFPVALRPLLQLWREQQYLKINLAEEKAKFQRFQLDSENKIDRLKEARVRLESEFNEISRKLEHLTDIERQLSSRKQEQNNVATQGGVGQVNGADIISSTSASSNTGTSSNIGASLNNQAKPKDPSAANMDAKAKANPSEEKGAE</sequence>